<reference evidence="2" key="1">
    <citation type="submission" date="2017-03" db="EMBL/GenBank/DDBJ databases">
        <title>Phytopthora megakarya and P. palmivora, two closely related causual agents of cacao black pod achieved similar genome size and gene model numbers by different mechanisms.</title>
        <authorList>
            <person name="Ali S."/>
            <person name="Shao J."/>
            <person name="Larry D.J."/>
            <person name="Kronmiller B."/>
            <person name="Shen D."/>
            <person name="Strem M.D."/>
            <person name="Melnick R.L."/>
            <person name="Guiltinan M.J."/>
            <person name="Tyler B.M."/>
            <person name="Meinhardt L.W."/>
            <person name="Bailey B.A."/>
        </authorList>
    </citation>
    <scope>NUCLEOTIDE SEQUENCE [LARGE SCALE GENOMIC DNA]</scope>
    <source>
        <strain evidence="2">zdho120</strain>
    </source>
</reference>
<dbReference type="Proteomes" id="UP000198211">
    <property type="component" value="Unassembled WGS sequence"/>
</dbReference>
<comment type="caution">
    <text evidence="1">The sequence shown here is derived from an EMBL/GenBank/DDBJ whole genome shotgun (WGS) entry which is preliminary data.</text>
</comment>
<sequence>MIYPFQTILSSMHAQTLVLSRNYRTSIAYVSLMRFSDAGVQTLTRCSYNGEQYCIRIPQHTHLQRTGSSGTYDVLGGVVTFIHGNSKDETHPDEFLLPLNDHINVVSDVSTRCENIDWSLRFAIATLMEPSAVNEDKFTAWDSRQKGWACCSTRKSQ</sequence>
<name>A0A225VHN7_9STRA</name>
<protein>
    <submittedName>
        <fullName evidence="1">Uncharacterized protein</fullName>
    </submittedName>
</protein>
<dbReference type="EMBL" id="NBNE01005039">
    <property type="protein sequence ID" value="OWZ04297.1"/>
    <property type="molecule type" value="Genomic_DNA"/>
</dbReference>
<evidence type="ECO:0000313" key="2">
    <source>
        <dbReference type="Proteomes" id="UP000198211"/>
    </source>
</evidence>
<gene>
    <name evidence="1" type="ORF">PHMEG_00023825</name>
</gene>
<evidence type="ECO:0000313" key="1">
    <source>
        <dbReference type="EMBL" id="OWZ04297.1"/>
    </source>
</evidence>
<organism evidence="1 2">
    <name type="scientific">Phytophthora megakarya</name>
    <dbReference type="NCBI Taxonomy" id="4795"/>
    <lineage>
        <taxon>Eukaryota</taxon>
        <taxon>Sar</taxon>
        <taxon>Stramenopiles</taxon>
        <taxon>Oomycota</taxon>
        <taxon>Peronosporomycetes</taxon>
        <taxon>Peronosporales</taxon>
        <taxon>Peronosporaceae</taxon>
        <taxon>Phytophthora</taxon>
    </lineage>
</organism>
<dbReference type="AlphaFoldDB" id="A0A225VHN7"/>
<keyword evidence="2" id="KW-1185">Reference proteome</keyword>
<accession>A0A225VHN7</accession>
<proteinExistence type="predicted"/>